<dbReference type="OrthoDB" id="2507671at2759"/>
<keyword evidence="1" id="KW-1133">Transmembrane helix</keyword>
<proteinExistence type="predicted"/>
<feature type="non-terminal residue" evidence="2">
    <location>
        <position position="1"/>
    </location>
</feature>
<keyword evidence="1" id="KW-0472">Membrane</keyword>
<dbReference type="VEuPathDB" id="FungiDB:VP01_3122g2"/>
<dbReference type="AlphaFoldDB" id="A0A0L6V137"/>
<gene>
    <name evidence="2" type="ORF">VP01_3122g2</name>
</gene>
<accession>A0A0L6V137</accession>
<sequence length="193" mass="22263">SVSSSSLYTPFTYISSCTFFIIFSFHQLINILSFIILEVISYTSLSHLSPNLTKSLSSTLGWLYDRSYKPIFPVKGMGLSHQSKEKRNHRSLNQYLRRVINKNSKKLITHSATPTEAPATLKMKIMKKNKKLKRFNNLNLKIKEWYLETDFHNHNHPASEDPQAHVENHCLTPAQYTKVKNLTQEGLKPAEIL</sequence>
<name>A0A0L6V137_9BASI</name>
<protein>
    <submittedName>
        <fullName evidence="2">Uncharacterized protein</fullName>
    </submittedName>
</protein>
<dbReference type="Proteomes" id="UP000037035">
    <property type="component" value="Unassembled WGS sequence"/>
</dbReference>
<feature type="transmembrane region" description="Helical" evidence="1">
    <location>
        <begin position="12"/>
        <end position="37"/>
    </location>
</feature>
<dbReference type="EMBL" id="LAVV01008083">
    <property type="protein sequence ID" value="KNZ53835.1"/>
    <property type="molecule type" value="Genomic_DNA"/>
</dbReference>
<evidence type="ECO:0000256" key="1">
    <source>
        <dbReference type="SAM" id="Phobius"/>
    </source>
</evidence>
<evidence type="ECO:0000313" key="2">
    <source>
        <dbReference type="EMBL" id="KNZ53835.1"/>
    </source>
</evidence>
<comment type="caution">
    <text evidence="2">The sequence shown here is derived from an EMBL/GenBank/DDBJ whole genome shotgun (WGS) entry which is preliminary data.</text>
</comment>
<evidence type="ECO:0000313" key="3">
    <source>
        <dbReference type="Proteomes" id="UP000037035"/>
    </source>
</evidence>
<keyword evidence="3" id="KW-1185">Reference proteome</keyword>
<keyword evidence="1" id="KW-0812">Transmembrane</keyword>
<reference evidence="2 3" key="1">
    <citation type="submission" date="2015-08" db="EMBL/GenBank/DDBJ databases">
        <title>Next Generation Sequencing and Analysis of the Genome of Puccinia sorghi L Schw, the Causal Agent of Maize Common Rust.</title>
        <authorList>
            <person name="Rochi L."/>
            <person name="Burguener G."/>
            <person name="Darino M."/>
            <person name="Turjanski A."/>
            <person name="Kreff E."/>
            <person name="Dieguez M.J."/>
            <person name="Sacco F."/>
        </authorList>
    </citation>
    <scope>NUCLEOTIDE SEQUENCE [LARGE SCALE GENOMIC DNA]</scope>
    <source>
        <strain evidence="2 3">RO10H11247</strain>
    </source>
</reference>
<organism evidence="2 3">
    <name type="scientific">Puccinia sorghi</name>
    <dbReference type="NCBI Taxonomy" id="27349"/>
    <lineage>
        <taxon>Eukaryota</taxon>
        <taxon>Fungi</taxon>
        <taxon>Dikarya</taxon>
        <taxon>Basidiomycota</taxon>
        <taxon>Pucciniomycotina</taxon>
        <taxon>Pucciniomycetes</taxon>
        <taxon>Pucciniales</taxon>
        <taxon>Pucciniaceae</taxon>
        <taxon>Puccinia</taxon>
    </lineage>
</organism>